<sequence>MLFQALPNDRAVLPLLLYIQERLGLWGESYRARYLFVVVAFSITVCIPKLTTTCTNLETFICSMAELAFVGNVFCGGLTLWSVYDAFRQFIEQVNSLTKYCKYA</sequence>
<organism evidence="1 2">
    <name type="scientific">Anopheles melas</name>
    <dbReference type="NCBI Taxonomy" id="34690"/>
    <lineage>
        <taxon>Eukaryota</taxon>
        <taxon>Metazoa</taxon>
        <taxon>Ecdysozoa</taxon>
        <taxon>Arthropoda</taxon>
        <taxon>Hexapoda</taxon>
        <taxon>Insecta</taxon>
        <taxon>Pterygota</taxon>
        <taxon>Neoptera</taxon>
        <taxon>Endopterygota</taxon>
        <taxon>Diptera</taxon>
        <taxon>Nematocera</taxon>
        <taxon>Culicoidea</taxon>
        <taxon>Culicidae</taxon>
        <taxon>Anophelinae</taxon>
        <taxon>Anopheles</taxon>
    </lineage>
</organism>
<proteinExistence type="predicted"/>
<dbReference type="EnsemblMetazoa" id="AMEC022252-RA">
    <property type="protein sequence ID" value="AMEC022252-PA"/>
    <property type="gene ID" value="AMEC022252"/>
</dbReference>
<reference evidence="2" key="1">
    <citation type="submission" date="2014-01" db="EMBL/GenBank/DDBJ databases">
        <title>The Genome Sequence of Anopheles melas CM1001059_A (V2).</title>
        <authorList>
            <consortium name="The Broad Institute Genomics Platform"/>
            <person name="Neafsey D.E."/>
            <person name="Besansky N."/>
            <person name="Howell P."/>
            <person name="Walton C."/>
            <person name="Young S.K."/>
            <person name="Zeng Q."/>
            <person name="Gargeya S."/>
            <person name="Fitzgerald M."/>
            <person name="Haas B."/>
            <person name="Abouelleil A."/>
            <person name="Allen A.W."/>
            <person name="Alvarado L."/>
            <person name="Arachchi H.M."/>
            <person name="Berlin A.M."/>
            <person name="Chapman S.B."/>
            <person name="Gainer-Dewar J."/>
            <person name="Goldberg J."/>
            <person name="Griggs A."/>
            <person name="Gujja S."/>
            <person name="Hansen M."/>
            <person name="Howarth C."/>
            <person name="Imamovic A."/>
            <person name="Ireland A."/>
            <person name="Larimer J."/>
            <person name="McCowan C."/>
            <person name="Murphy C."/>
            <person name="Pearson M."/>
            <person name="Poon T.W."/>
            <person name="Priest M."/>
            <person name="Roberts A."/>
            <person name="Saif S."/>
            <person name="Shea T."/>
            <person name="Sisk P."/>
            <person name="Sykes S."/>
            <person name="Wortman J."/>
            <person name="Nusbaum C."/>
            <person name="Birren B."/>
        </authorList>
    </citation>
    <scope>NUCLEOTIDE SEQUENCE [LARGE SCALE GENOMIC DNA]</scope>
    <source>
        <strain evidence="2">CM1001059</strain>
    </source>
</reference>
<evidence type="ECO:0008006" key="3">
    <source>
        <dbReference type="Google" id="ProtNLM"/>
    </source>
</evidence>
<accession>A0A182UKV8</accession>
<keyword evidence="2" id="KW-1185">Reference proteome</keyword>
<dbReference type="AlphaFoldDB" id="A0A182UKV8"/>
<evidence type="ECO:0000313" key="2">
    <source>
        <dbReference type="Proteomes" id="UP000075902"/>
    </source>
</evidence>
<reference evidence="1" key="2">
    <citation type="submission" date="2020-05" db="UniProtKB">
        <authorList>
            <consortium name="EnsemblMetazoa"/>
        </authorList>
    </citation>
    <scope>IDENTIFICATION</scope>
    <source>
        <strain evidence="1">CM1001059</strain>
    </source>
</reference>
<evidence type="ECO:0000313" key="1">
    <source>
        <dbReference type="EnsemblMetazoa" id="AMEC022252-PA"/>
    </source>
</evidence>
<protein>
    <recommendedName>
        <fullName evidence="3">Odorant receptor</fullName>
    </recommendedName>
</protein>
<dbReference type="Proteomes" id="UP000075902">
    <property type="component" value="Unassembled WGS sequence"/>
</dbReference>
<name>A0A182UKV8_9DIPT</name>
<dbReference type="VEuPathDB" id="VectorBase:AMEC022252"/>